<evidence type="ECO:0000259" key="1">
    <source>
        <dbReference type="PROSITE" id="PS51459"/>
    </source>
</evidence>
<evidence type="ECO:0000313" key="2">
    <source>
        <dbReference type="EMBL" id="MDV0445141.1"/>
    </source>
</evidence>
<dbReference type="EMBL" id="JAWDKC010000012">
    <property type="protein sequence ID" value="MDV0445141.1"/>
    <property type="molecule type" value="Genomic_DNA"/>
</dbReference>
<dbReference type="Gene3D" id="1.10.10.10">
    <property type="entry name" value="Winged helix-like DNA-binding domain superfamily/Winged helix DNA-binding domain"/>
    <property type="match status" value="1"/>
</dbReference>
<accession>A0ABU3VP19</accession>
<dbReference type="InterPro" id="IPR040198">
    <property type="entry name" value="Fido_containing"/>
</dbReference>
<dbReference type="RefSeq" id="WP_318785565.1">
    <property type="nucleotide sequence ID" value="NZ_JAWDKC010000012.1"/>
</dbReference>
<name>A0ABU3VP19_9EURY</name>
<organism evidence="2 3">
    <name type="scientific">Methanimicrococcus hacksteinii</name>
    <dbReference type="NCBI Taxonomy" id="3028293"/>
    <lineage>
        <taxon>Archaea</taxon>
        <taxon>Methanobacteriati</taxon>
        <taxon>Methanobacteriota</taxon>
        <taxon>Stenosarchaea group</taxon>
        <taxon>Methanomicrobia</taxon>
        <taxon>Methanosarcinales</taxon>
        <taxon>Methanosarcinaceae</taxon>
        <taxon>Methanimicrococcus</taxon>
    </lineage>
</organism>
<feature type="domain" description="Fido" evidence="1">
    <location>
        <begin position="115"/>
        <end position="267"/>
    </location>
</feature>
<proteinExistence type="predicted"/>
<gene>
    <name evidence="2" type="ORF">MmiAt1_06980</name>
</gene>
<dbReference type="PROSITE" id="PS51459">
    <property type="entry name" value="FIDO"/>
    <property type="match status" value="1"/>
</dbReference>
<dbReference type="PANTHER" id="PTHR13504">
    <property type="entry name" value="FIDO DOMAIN-CONTAINING PROTEIN DDB_G0283145"/>
    <property type="match status" value="1"/>
</dbReference>
<dbReference type="PANTHER" id="PTHR13504:SF33">
    <property type="entry name" value="FIC FAMILY PROTEIN"/>
    <property type="match status" value="1"/>
</dbReference>
<dbReference type="Gene3D" id="1.10.3290.10">
    <property type="entry name" value="Fido-like domain"/>
    <property type="match status" value="1"/>
</dbReference>
<dbReference type="SUPFAM" id="SSF140931">
    <property type="entry name" value="Fic-like"/>
    <property type="match status" value="1"/>
</dbReference>
<evidence type="ECO:0000313" key="3">
    <source>
        <dbReference type="Proteomes" id="UP001272052"/>
    </source>
</evidence>
<dbReference type="Pfam" id="PF13776">
    <property type="entry name" value="DUF4172"/>
    <property type="match status" value="1"/>
</dbReference>
<dbReference type="InterPro" id="IPR036597">
    <property type="entry name" value="Fido-like_dom_sf"/>
</dbReference>
<dbReference type="InterPro" id="IPR036388">
    <property type="entry name" value="WH-like_DNA-bd_sf"/>
</dbReference>
<comment type="caution">
    <text evidence="2">The sequence shown here is derived from an EMBL/GenBank/DDBJ whole genome shotgun (WGS) entry which is preliminary data.</text>
</comment>
<dbReference type="Pfam" id="PF02661">
    <property type="entry name" value="Fic"/>
    <property type="match status" value="1"/>
</dbReference>
<keyword evidence="3" id="KW-1185">Reference proteome</keyword>
<sequence>MTEYIYDLENWPNFTWDYEKITKPLGEVRNKQGKLIGKMSALGFSMEEEAVLKTVSLEIVKSSEIENEKLNENEVYSSIAKHLGMDKPGLVPSSRQVDGIVEMTLDAVLNYKEPLTKERLFEWHKSLFSENKSRLKVIGNWSPNQMYVISGRPGKEIIEYIAPSPDRVPFEMDQFLERINSNEKIDPVLKAGIAHLWFVIIHPFEDGNGRITRVMTDMLLARADDTPRRFYSMSAQIQKERKEYYKMIQKTQTGTLDITDWLIWFLKIAEKAIDASESTIGNILQKTDFWKKHSETNFNDRQTKVIKLLLGDFEGKLTTSKWAKITKTSQDTALRDIKDLIQKGVLEQKAEGGRSTSYKLSDLK</sequence>
<protein>
    <recommendedName>
        <fullName evidence="1">Fido domain-containing protein</fullName>
    </recommendedName>
</protein>
<reference evidence="2 3" key="1">
    <citation type="submission" date="2023-06" db="EMBL/GenBank/DDBJ databases">
        <title>Genome sequence of Methanimicrococcus sp. At1.</title>
        <authorList>
            <person name="Protasov E."/>
            <person name="Platt K."/>
            <person name="Poehlein A."/>
            <person name="Daniel R."/>
            <person name="Brune A."/>
        </authorList>
    </citation>
    <scope>NUCLEOTIDE SEQUENCE [LARGE SCALE GENOMIC DNA]</scope>
    <source>
        <strain evidence="2 3">At1</strain>
    </source>
</reference>
<dbReference type="InterPro" id="IPR025230">
    <property type="entry name" value="DUF4172"/>
</dbReference>
<dbReference type="Proteomes" id="UP001272052">
    <property type="component" value="Unassembled WGS sequence"/>
</dbReference>
<dbReference type="InterPro" id="IPR003812">
    <property type="entry name" value="Fido"/>
</dbReference>